<dbReference type="InterPro" id="IPR036691">
    <property type="entry name" value="Endo/exonu/phosph_ase_sf"/>
</dbReference>
<dbReference type="Gene3D" id="3.60.10.10">
    <property type="entry name" value="Endonuclease/exonuclease/phosphatase"/>
    <property type="match status" value="1"/>
</dbReference>
<proteinExistence type="predicted"/>
<feature type="domain" description="Reverse transcriptase" evidence="1">
    <location>
        <begin position="525"/>
        <end position="772"/>
    </location>
</feature>
<dbReference type="InterPro" id="IPR000477">
    <property type="entry name" value="RT_dom"/>
</dbReference>
<dbReference type="SUPFAM" id="SSF56672">
    <property type="entry name" value="DNA/RNA polymerases"/>
    <property type="match status" value="1"/>
</dbReference>
<dbReference type="AlphaFoldDB" id="A0AAW2XUU9"/>
<dbReference type="PROSITE" id="PS50878">
    <property type="entry name" value="RT_POL"/>
    <property type="match status" value="1"/>
</dbReference>
<dbReference type="EMBL" id="JACGWN010000003">
    <property type="protein sequence ID" value="KAL0455550.1"/>
    <property type="molecule type" value="Genomic_DNA"/>
</dbReference>
<dbReference type="SUPFAM" id="SSF56219">
    <property type="entry name" value="DNase I-like"/>
    <property type="match status" value="1"/>
</dbReference>
<protein>
    <submittedName>
        <fullName evidence="2">LINE-1 retrotransposable element O protein</fullName>
    </submittedName>
</protein>
<comment type="caution">
    <text evidence="2">The sequence shown here is derived from an EMBL/GenBank/DDBJ whole genome shotgun (WGS) entry which is preliminary data.</text>
</comment>
<dbReference type="CDD" id="cd01650">
    <property type="entry name" value="RT_nLTR_like"/>
    <property type="match status" value="1"/>
</dbReference>
<dbReference type="PANTHER" id="PTHR33116">
    <property type="entry name" value="REVERSE TRANSCRIPTASE ZINC-BINDING DOMAIN-CONTAINING PROTEIN-RELATED-RELATED"/>
    <property type="match status" value="1"/>
</dbReference>
<sequence length="1167" mass="133112">MSGYAADTSTSMNEFHSCISAMGLVHLPFTGCPFTWHNCSEGTRSLWKRLDRMLVNEEWLEKWPGSVYISALPRTSDHSPLILAVWRHRIHGTAMFELVRKLKALKPTFRQQRKRKGTEIKSALFDIAENSAPSPDGYTSAFFKAAWPIIGQEVIEVIGEFFRIGRMQKVLHLLIDHSQNAFVPGRSIADNILLAQELLAGYNQAKLPPRCTIKVDLQKAYDSVEWDFLMEERQRILDLLGFHEGSLPVKYLGVALISSKLSIADCKPLLEKVDARLAGWRHFQLSFAGRAQLIKWGSIGRGCSKVAWDQVCVRTGRTWHMKFADYTIQQSRHLGDQLGTWNWPSQYDFDINAIMSRLPMVSRNEPDTILWKTSTGVWQFFVTEYDSNGHTRIGSKVSHGRLENGTVNTFFMRLPAAGLVHLPFTGWPFTWHNCSEGSRSLWKRLDRMLVNEMASEVGLMPLTCLRFLVHLITLPWSFWGLQATRIHHLSGDETYPYHDEGEGLIAPVSVVEIKEAFFDISEDSAPVPDGYTSLFFKAAWSDIGAEISAAVREFFQSGRLLKQLNATLLTLIPKELLAGYNQSKLPLRCTIKIDIQKAYDSVEWDFLLEGLKVFNFPQKFIAWIEQCITTASFSVSLNGATYGFFQSAWGLRQGDPMSPYLFVLVMELWRMLFYIRVQEAEHFQYHWKCKELGLLNLYFADDVLLFCKGNVQSVQVIKEALTEFAAMSGLHVNPTKSQIILSRSVQSQRQHILDLIGFQEGNLPIKYLGVPLVSSRLTIADCQPLIQKVDGRLAGWNNLNLSFAGRLQLIKSVLSSLHTYWASVFILPKSVLKVIEERMRGFLWKGASGRGSAKVSWEQVCRPKKEGGLVLRRVVYMNQALMLKVIWRILQEDKQSIWVAWVLLHRLQNQTLWTAKVSNSTWCWKKLVKLSSLIKPGLVYRVGDGNKFKLWLDLWHVRGPLITSFPRGPSIMGLPSDTLLLEVLQQGQWAWPSETDFDINEIISSLPTTNPGESDSILWNSNSGQFSTTAAMALLQPSTSYVQWHGLLEGKFKISRHNFILWLAIKERLSTMDRPWIGQQGDDCVLCDSNSTESHSHLFFHCAYSRRALTVIKRYVRFRWPGFDCQTVVLWASRRWCGSHLLNAASRSIGLNAIIEDSRLRHLQLNH</sequence>
<dbReference type="InterPro" id="IPR026960">
    <property type="entry name" value="RVT-Znf"/>
</dbReference>
<evidence type="ECO:0000259" key="1">
    <source>
        <dbReference type="PROSITE" id="PS50878"/>
    </source>
</evidence>
<name>A0AAW2XUU9_9LAMI</name>
<dbReference type="InterPro" id="IPR043502">
    <property type="entry name" value="DNA/RNA_pol_sf"/>
</dbReference>
<dbReference type="PANTHER" id="PTHR33116:SF78">
    <property type="entry name" value="OS12G0587133 PROTEIN"/>
    <property type="match status" value="1"/>
</dbReference>
<reference evidence="2" key="2">
    <citation type="journal article" date="2024" name="Plant">
        <title>Genomic evolution and insights into agronomic trait innovations of Sesamum species.</title>
        <authorList>
            <person name="Miao H."/>
            <person name="Wang L."/>
            <person name="Qu L."/>
            <person name="Liu H."/>
            <person name="Sun Y."/>
            <person name="Le M."/>
            <person name="Wang Q."/>
            <person name="Wei S."/>
            <person name="Zheng Y."/>
            <person name="Lin W."/>
            <person name="Duan Y."/>
            <person name="Cao H."/>
            <person name="Xiong S."/>
            <person name="Wang X."/>
            <person name="Wei L."/>
            <person name="Li C."/>
            <person name="Ma Q."/>
            <person name="Ju M."/>
            <person name="Zhao R."/>
            <person name="Li G."/>
            <person name="Mu C."/>
            <person name="Tian Q."/>
            <person name="Mei H."/>
            <person name="Zhang T."/>
            <person name="Gao T."/>
            <person name="Zhang H."/>
        </authorList>
    </citation>
    <scope>NUCLEOTIDE SEQUENCE</scope>
    <source>
        <strain evidence="2">KEN1</strain>
    </source>
</reference>
<evidence type="ECO:0000313" key="2">
    <source>
        <dbReference type="EMBL" id="KAL0455550.1"/>
    </source>
</evidence>
<dbReference type="Pfam" id="PF13966">
    <property type="entry name" value="zf-RVT"/>
    <property type="match status" value="1"/>
</dbReference>
<accession>A0AAW2XUU9</accession>
<dbReference type="Pfam" id="PF00078">
    <property type="entry name" value="RVT_1"/>
    <property type="match status" value="1"/>
</dbReference>
<reference evidence="2" key="1">
    <citation type="submission" date="2020-06" db="EMBL/GenBank/DDBJ databases">
        <authorList>
            <person name="Li T."/>
            <person name="Hu X."/>
            <person name="Zhang T."/>
            <person name="Song X."/>
            <person name="Zhang H."/>
            <person name="Dai N."/>
            <person name="Sheng W."/>
            <person name="Hou X."/>
            <person name="Wei L."/>
        </authorList>
    </citation>
    <scope>NUCLEOTIDE SEQUENCE</scope>
    <source>
        <strain evidence="2">KEN1</strain>
        <tissue evidence="2">Leaf</tissue>
    </source>
</reference>
<organism evidence="2">
    <name type="scientific">Sesamum latifolium</name>
    <dbReference type="NCBI Taxonomy" id="2727402"/>
    <lineage>
        <taxon>Eukaryota</taxon>
        <taxon>Viridiplantae</taxon>
        <taxon>Streptophyta</taxon>
        <taxon>Embryophyta</taxon>
        <taxon>Tracheophyta</taxon>
        <taxon>Spermatophyta</taxon>
        <taxon>Magnoliopsida</taxon>
        <taxon>eudicotyledons</taxon>
        <taxon>Gunneridae</taxon>
        <taxon>Pentapetalae</taxon>
        <taxon>asterids</taxon>
        <taxon>lamiids</taxon>
        <taxon>Lamiales</taxon>
        <taxon>Pedaliaceae</taxon>
        <taxon>Sesamum</taxon>
    </lineage>
</organism>
<gene>
    <name evidence="2" type="ORF">Slati_0894200</name>
</gene>